<comment type="catalytic activity">
    <reaction evidence="2">
        <text>[thioredoxin]-disulfide + L-methionine + H2O = L-methionine (S)-S-oxide + [thioredoxin]-dithiol</text>
        <dbReference type="Rhea" id="RHEA:19993"/>
        <dbReference type="Rhea" id="RHEA-COMP:10698"/>
        <dbReference type="Rhea" id="RHEA-COMP:10700"/>
        <dbReference type="ChEBI" id="CHEBI:15377"/>
        <dbReference type="ChEBI" id="CHEBI:29950"/>
        <dbReference type="ChEBI" id="CHEBI:50058"/>
        <dbReference type="ChEBI" id="CHEBI:57844"/>
        <dbReference type="ChEBI" id="CHEBI:58772"/>
        <dbReference type="EC" id="1.8.4.11"/>
    </reaction>
</comment>
<dbReference type="NCBIfam" id="TIGR00401">
    <property type="entry name" value="msrA"/>
    <property type="match status" value="1"/>
</dbReference>
<protein>
    <recommendedName>
        <fullName evidence="2">Peptide methionine sulfoxide reductase MsrA</fullName>
        <shortName evidence="2">Protein-methionine-S-oxide reductase</shortName>
        <ecNumber evidence="2">1.8.4.11</ecNumber>
    </recommendedName>
    <alternativeName>
        <fullName evidence="2">Peptide-methionine (S)-S-oxide reductase</fullName>
        <shortName evidence="2">Peptide Met(O) reductase</shortName>
    </alternativeName>
</protein>
<evidence type="ECO:0000256" key="1">
    <source>
        <dbReference type="ARBA" id="ARBA00023002"/>
    </source>
</evidence>
<proteinExistence type="inferred from homology"/>
<comment type="catalytic activity">
    <reaction evidence="2">
        <text>L-methionyl-[protein] + [thioredoxin]-disulfide + H2O = L-methionyl-(S)-S-oxide-[protein] + [thioredoxin]-dithiol</text>
        <dbReference type="Rhea" id="RHEA:14217"/>
        <dbReference type="Rhea" id="RHEA-COMP:10698"/>
        <dbReference type="Rhea" id="RHEA-COMP:10700"/>
        <dbReference type="Rhea" id="RHEA-COMP:12313"/>
        <dbReference type="Rhea" id="RHEA-COMP:12315"/>
        <dbReference type="ChEBI" id="CHEBI:15377"/>
        <dbReference type="ChEBI" id="CHEBI:16044"/>
        <dbReference type="ChEBI" id="CHEBI:29950"/>
        <dbReference type="ChEBI" id="CHEBI:44120"/>
        <dbReference type="ChEBI" id="CHEBI:50058"/>
        <dbReference type="EC" id="1.8.4.11"/>
    </reaction>
</comment>
<dbReference type="HAMAP" id="MF_01401">
    <property type="entry name" value="MsrA"/>
    <property type="match status" value="1"/>
</dbReference>
<dbReference type="InterPro" id="IPR002569">
    <property type="entry name" value="Met_Sox_Rdtase_MsrA_dom"/>
</dbReference>
<dbReference type="Proteomes" id="UP000646659">
    <property type="component" value="Unassembled WGS sequence"/>
</dbReference>
<dbReference type="InterPro" id="IPR036509">
    <property type="entry name" value="Met_Sox_Rdtase_MsrA_sf"/>
</dbReference>
<dbReference type="Pfam" id="PF01625">
    <property type="entry name" value="PMSR"/>
    <property type="match status" value="1"/>
</dbReference>
<sequence>MCLSRYERATFGAGCFWGVEDAFRKVEGVVSTRVGYMGGHTENPTYEDVCTGLTGHAEVVEVTFDPEVVGYRDLLDVFWSIHDPTTLNRQGPDVGEQYRSVIFYHSDEQRKEALESRRRLKESGRFMDRIVTAIEPAGTFYEAEEYHQQYLEKNPQRRCYIRRFY</sequence>
<dbReference type="AlphaFoldDB" id="A0A842YQZ6"/>
<feature type="active site" evidence="2">
    <location>
        <position position="15"/>
    </location>
</feature>
<evidence type="ECO:0000313" key="5">
    <source>
        <dbReference type="Proteomes" id="UP000646659"/>
    </source>
</evidence>
<dbReference type="OrthoDB" id="7150at2157"/>
<accession>A0A842YQZ6</accession>
<dbReference type="SUPFAM" id="SSF55068">
    <property type="entry name" value="Peptide methionine sulfoxide reductase"/>
    <property type="match status" value="1"/>
</dbReference>
<comment type="similarity">
    <text evidence="2">Belongs to the MsrA Met sulfoxide reductase family.</text>
</comment>
<evidence type="ECO:0000256" key="2">
    <source>
        <dbReference type="HAMAP-Rule" id="MF_01401"/>
    </source>
</evidence>
<feature type="domain" description="Peptide methionine sulphoxide reductase MsrA" evidence="3">
    <location>
        <begin position="9"/>
        <end position="159"/>
    </location>
</feature>
<dbReference type="PANTHER" id="PTHR43774">
    <property type="entry name" value="PEPTIDE METHIONINE SULFOXIDE REDUCTASE"/>
    <property type="match status" value="1"/>
</dbReference>
<keyword evidence="1 2" id="KW-0560">Oxidoreductase</keyword>
<dbReference type="EMBL" id="QKOF01000007">
    <property type="protein sequence ID" value="MBE2900781.1"/>
    <property type="molecule type" value="Genomic_DNA"/>
</dbReference>
<dbReference type="EC" id="1.8.4.11" evidence="2"/>
<dbReference type="GO" id="GO:0008113">
    <property type="term" value="F:peptide-methionine (S)-S-oxide reductase activity"/>
    <property type="evidence" value="ECO:0007669"/>
    <property type="project" value="UniProtKB-UniRule"/>
</dbReference>
<comment type="function">
    <text evidence="2">Has an important function as a repair enzyme for proteins that have been inactivated by oxidation. Catalyzes the reversible oxidation-reduction of methionine sulfoxide in proteins to methionine.</text>
</comment>
<gene>
    <name evidence="2 4" type="primary">msrA</name>
    <name evidence="4" type="ORF">DNK57_08275</name>
</gene>
<comment type="caution">
    <text evidence="4">The sequence shown here is derived from an EMBL/GenBank/DDBJ whole genome shotgun (WGS) entry which is preliminary data.</text>
</comment>
<name>A0A842YQZ6_METTF</name>
<dbReference type="PANTHER" id="PTHR43774:SF1">
    <property type="entry name" value="PEPTIDE METHIONINE SULFOXIDE REDUCTASE MSRA 2"/>
    <property type="match status" value="1"/>
</dbReference>
<reference evidence="4" key="1">
    <citation type="submission" date="2018-06" db="EMBL/GenBank/DDBJ databases">
        <title>Draft genome sequence of Methanothermobacter thermautotrophicus Strain WHS, a thermophilic, hydrogenotrophic methanogen isolated from Washburn Hot Springs in Yellowstone National Park, USA.</title>
        <authorList>
            <person name="Mckay L.J."/>
            <person name="Klingelsmith K."/>
            <person name="Inskeep W.P."/>
            <person name="Fields M.W."/>
        </authorList>
    </citation>
    <scope>NUCLEOTIDE SEQUENCE</scope>
    <source>
        <strain evidence="4">WHS</strain>
    </source>
</reference>
<dbReference type="RefSeq" id="WP_192962491.1">
    <property type="nucleotide sequence ID" value="NZ_QKOF01000007.1"/>
</dbReference>
<evidence type="ECO:0000259" key="3">
    <source>
        <dbReference type="Pfam" id="PF01625"/>
    </source>
</evidence>
<organism evidence="4 5">
    <name type="scientific">Methanothermobacter thermautotrophicus</name>
    <name type="common">Methanobacterium thermoformicicum</name>
    <dbReference type="NCBI Taxonomy" id="145262"/>
    <lineage>
        <taxon>Archaea</taxon>
        <taxon>Methanobacteriati</taxon>
        <taxon>Methanobacteriota</taxon>
        <taxon>Methanomada group</taxon>
        <taxon>Methanobacteria</taxon>
        <taxon>Methanobacteriales</taxon>
        <taxon>Methanobacteriaceae</taxon>
        <taxon>Methanothermobacter</taxon>
    </lineage>
</organism>
<dbReference type="Gene3D" id="3.30.1060.10">
    <property type="entry name" value="Peptide methionine sulphoxide reductase MsrA"/>
    <property type="match status" value="1"/>
</dbReference>
<evidence type="ECO:0000313" key="4">
    <source>
        <dbReference type="EMBL" id="MBE2900781.1"/>
    </source>
</evidence>